<feature type="region of interest" description="Disordered" evidence="6">
    <location>
        <begin position="1"/>
        <end position="35"/>
    </location>
</feature>
<dbReference type="InterPro" id="IPR039210">
    <property type="entry name" value="OGFOD3"/>
</dbReference>
<reference evidence="9" key="1">
    <citation type="submission" date="2021-02" db="EMBL/GenBank/DDBJ databases">
        <authorList>
            <person name="Palmer J.M."/>
        </authorList>
    </citation>
    <scope>NUCLEOTIDE SEQUENCE</scope>
    <source>
        <strain evidence="9">SCRP23</strain>
    </source>
</reference>
<feature type="domain" description="Fe2OG dioxygenase" evidence="8">
    <location>
        <begin position="217"/>
        <end position="318"/>
    </location>
</feature>
<keyword evidence="4" id="KW-0560">Oxidoreductase</keyword>
<keyword evidence="2" id="KW-0479">Metal-binding</keyword>
<dbReference type="GO" id="GO:0016705">
    <property type="term" value="F:oxidoreductase activity, acting on paired donors, with incorporation or reduction of molecular oxygen"/>
    <property type="evidence" value="ECO:0007669"/>
    <property type="project" value="InterPro"/>
</dbReference>
<dbReference type="GO" id="GO:0031418">
    <property type="term" value="F:L-ascorbic acid binding"/>
    <property type="evidence" value="ECO:0007669"/>
    <property type="project" value="InterPro"/>
</dbReference>
<dbReference type="EMBL" id="JAGDFL010000109">
    <property type="protein sequence ID" value="KAG7397545.1"/>
    <property type="molecule type" value="Genomic_DNA"/>
</dbReference>
<evidence type="ECO:0000313" key="9">
    <source>
        <dbReference type="EMBL" id="KAG7397545.1"/>
    </source>
</evidence>
<evidence type="ECO:0000256" key="7">
    <source>
        <dbReference type="SAM" id="Phobius"/>
    </source>
</evidence>
<name>A0A8T1WVD1_9STRA</name>
<dbReference type="PANTHER" id="PTHR14650:SF1">
    <property type="entry name" value="2-OXOGLUTARATE AND IRON-DEPENDENT OXYGENASE DOMAIN-CONTAINING PROTEIN 3"/>
    <property type="match status" value="1"/>
</dbReference>
<keyword evidence="10" id="KW-1185">Reference proteome</keyword>
<dbReference type="AlphaFoldDB" id="A0A8T1WVD1"/>
<dbReference type="Proteomes" id="UP000693981">
    <property type="component" value="Unassembled WGS sequence"/>
</dbReference>
<keyword evidence="7" id="KW-1133">Transmembrane helix</keyword>
<feature type="transmembrane region" description="Helical" evidence="7">
    <location>
        <begin position="43"/>
        <end position="62"/>
    </location>
</feature>
<dbReference type="PROSITE" id="PS51471">
    <property type="entry name" value="FE2OG_OXY"/>
    <property type="match status" value="1"/>
</dbReference>
<proteinExistence type="predicted"/>
<evidence type="ECO:0000313" key="10">
    <source>
        <dbReference type="Proteomes" id="UP000693981"/>
    </source>
</evidence>
<evidence type="ECO:0000256" key="6">
    <source>
        <dbReference type="SAM" id="MobiDB-lite"/>
    </source>
</evidence>
<keyword evidence="7" id="KW-0812">Transmembrane</keyword>
<dbReference type="GO" id="GO:0016020">
    <property type="term" value="C:membrane"/>
    <property type="evidence" value="ECO:0007669"/>
    <property type="project" value="TreeGrafter"/>
</dbReference>
<gene>
    <name evidence="9" type="primary">OGFOD3</name>
    <name evidence="9" type="ORF">PHYBOEH_000548</name>
</gene>
<dbReference type="InterPro" id="IPR005123">
    <property type="entry name" value="Oxoglu/Fe-dep_dioxygenase_dom"/>
</dbReference>
<accession>A0A8T1WVD1</accession>
<dbReference type="InterPro" id="IPR044862">
    <property type="entry name" value="Pro_4_hyd_alph_FE2OG_OXY"/>
</dbReference>
<evidence type="ECO:0000256" key="3">
    <source>
        <dbReference type="ARBA" id="ARBA00022964"/>
    </source>
</evidence>
<dbReference type="PANTHER" id="PTHR14650">
    <property type="entry name" value="PROLYL HYDROXYLASE-RELATED"/>
    <property type="match status" value="1"/>
</dbReference>
<evidence type="ECO:0000256" key="4">
    <source>
        <dbReference type="ARBA" id="ARBA00023002"/>
    </source>
</evidence>
<dbReference type="GO" id="GO:0051213">
    <property type="term" value="F:dioxygenase activity"/>
    <property type="evidence" value="ECO:0007669"/>
    <property type="project" value="UniProtKB-KW"/>
</dbReference>
<sequence length="341" mass="39243">MARKNAKKTKTPVPSTKEEPVDAKPTTEAPVQVEEDLPETGTYGWVLKLFSVVLALVVTYSLGQLEDYKLARASHYIKRTTETPHLRFNVTCNMNNESVGFVPGCHHTGNECGRAMKDNFITPEQVEQLREIAEIGMANRSTLGGPTIMDINTGFVRDSDGLVNIYQPERNFPNENKAGIARFTKKQFDLYRRVVKKIRRALMDEFDLEELYFSAPTFITRLVGNASWEPEEIHDEYWHPHVDKDNTKHYDYSGLLYLSDYDVEFTGGLFSFIDQGSEFVVEPARGRLMMFTAGKENLHVVRKVETGTRYVLSLWFSCDKRKEFENFLDGEMHKHYKRVES</sequence>
<dbReference type="SMART" id="SM00702">
    <property type="entry name" value="P4Hc"/>
    <property type="match status" value="1"/>
</dbReference>
<evidence type="ECO:0000256" key="2">
    <source>
        <dbReference type="ARBA" id="ARBA00022723"/>
    </source>
</evidence>
<organism evidence="9 10">
    <name type="scientific">Phytophthora boehmeriae</name>
    <dbReference type="NCBI Taxonomy" id="109152"/>
    <lineage>
        <taxon>Eukaryota</taxon>
        <taxon>Sar</taxon>
        <taxon>Stramenopiles</taxon>
        <taxon>Oomycota</taxon>
        <taxon>Peronosporomycetes</taxon>
        <taxon>Peronosporales</taxon>
        <taxon>Peronosporaceae</taxon>
        <taxon>Phytophthora</taxon>
    </lineage>
</organism>
<feature type="compositionally biased region" description="Basic residues" evidence="6">
    <location>
        <begin position="1"/>
        <end position="10"/>
    </location>
</feature>
<comment type="cofactor">
    <cofactor evidence="1">
        <name>L-ascorbate</name>
        <dbReference type="ChEBI" id="CHEBI:38290"/>
    </cofactor>
</comment>
<keyword evidence="7" id="KW-0472">Membrane</keyword>
<comment type="caution">
    <text evidence="9">The sequence shown here is derived from an EMBL/GenBank/DDBJ whole genome shotgun (WGS) entry which is preliminary data.</text>
</comment>
<keyword evidence="5" id="KW-0408">Iron</keyword>
<keyword evidence="3" id="KW-0223">Dioxygenase</keyword>
<protein>
    <submittedName>
        <fullName evidence="9">2-oxoglutarate and iron-dependent oxygenase domain-containing protein 3</fullName>
    </submittedName>
</protein>
<dbReference type="InterPro" id="IPR006620">
    <property type="entry name" value="Pro_4_hyd_alph"/>
</dbReference>
<evidence type="ECO:0000259" key="8">
    <source>
        <dbReference type="PROSITE" id="PS51471"/>
    </source>
</evidence>
<dbReference type="OrthoDB" id="427071at2759"/>
<dbReference type="GO" id="GO:0005506">
    <property type="term" value="F:iron ion binding"/>
    <property type="evidence" value="ECO:0007669"/>
    <property type="project" value="InterPro"/>
</dbReference>
<dbReference type="Pfam" id="PF13640">
    <property type="entry name" value="2OG-FeII_Oxy_3"/>
    <property type="match status" value="1"/>
</dbReference>
<evidence type="ECO:0000256" key="1">
    <source>
        <dbReference type="ARBA" id="ARBA00001961"/>
    </source>
</evidence>
<evidence type="ECO:0000256" key="5">
    <source>
        <dbReference type="ARBA" id="ARBA00023004"/>
    </source>
</evidence>